<evidence type="ECO:0000256" key="2">
    <source>
        <dbReference type="ARBA" id="ARBA00007639"/>
    </source>
</evidence>
<dbReference type="PANTHER" id="PTHR46847:SF1">
    <property type="entry name" value="D-ALLOSE-BINDING PERIPLASMIC PROTEIN-RELATED"/>
    <property type="match status" value="1"/>
</dbReference>
<keyword evidence="3" id="KW-0732">Signal</keyword>
<comment type="caution">
    <text evidence="5">The sequence shown here is derived from an EMBL/GenBank/DDBJ whole genome shotgun (WGS) entry which is preliminary data.</text>
</comment>
<evidence type="ECO:0000256" key="1">
    <source>
        <dbReference type="ARBA" id="ARBA00004196"/>
    </source>
</evidence>
<sequence>MKRLLTIVVLMAFCLGLAFSTASYGLEKLGKGVKIYFFNGGPEGGSFASIVYNGARQAEFDLGADVTYVWSNWNNPKMIADFKSAMAANPDGIAIMGHPGDDAYELLVDQAIAKGIIVTSQNTDLPRIEAKYTSVGFGYVGQELYASGLMLARHTARLLGLGDGDRALVYGLLSQPTRGLRSKGCIDGLEEAGVTVDYIEISDAVNTDPPLGAPVVAGYIAANPDVKLIITDHGGLTGTLEMYFKTAGVKPGEIMGAGFDLSAASVEAIRNGYTAAVHDQQPYLQGYLPIVQIVLTKKYGFAGLHINTGSGIVDASNVEPVAALAEVGIR</sequence>
<dbReference type="Gene3D" id="3.40.50.2300">
    <property type="match status" value="2"/>
</dbReference>
<dbReference type="SUPFAM" id="SSF53822">
    <property type="entry name" value="Periplasmic binding protein-like I"/>
    <property type="match status" value="1"/>
</dbReference>
<evidence type="ECO:0000256" key="3">
    <source>
        <dbReference type="ARBA" id="ARBA00022729"/>
    </source>
</evidence>
<dbReference type="GO" id="GO:0030246">
    <property type="term" value="F:carbohydrate binding"/>
    <property type="evidence" value="ECO:0007669"/>
    <property type="project" value="UniProtKB-ARBA"/>
</dbReference>
<dbReference type="Pfam" id="PF13407">
    <property type="entry name" value="Peripla_BP_4"/>
    <property type="match status" value="1"/>
</dbReference>
<comment type="similarity">
    <text evidence="2">Belongs to the bacterial solute-binding protein 2 family.</text>
</comment>
<accession>A0A0F9G3D4</accession>
<evidence type="ECO:0000259" key="4">
    <source>
        <dbReference type="Pfam" id="PF13407"/>
    </source>
</evidence>
<dbReference type="InterPro" id="IPR028082">
    <property type="entry name" value="Peripla_BP_I"/>
</dbReference>
<name>A0A0F9G3D4_9ZZZZ</name>
<dbReference type="AlphaFoldDB" id="A0A0F9G3D4"/>
<feature type="domain" description="Periplasmic binding protein" evidence="4">
    <location>
        <begin position="44"/>
        <end position="291"/>
    </location>
</feature>
<dbReference type="EMBL" id="LAZR01030034">
    <property type="protein sequence ID" value="KKL57817.1"/>
    <property type="molecule type" value="Genomic_DNA"/>
</dbReference>
<organism evidence="5">
    <name type="scientific">marine sediment metagenome</name>
    <dbReference type="NCBI Taxonomy" id="412755"/>
    <lineage>
        <taxon>unclassified sequences</taxon>
        <taxon>metagenomes</taxon>
        <taxon>ecological metagenomes</taxon>
    </lineage>
</organism>
<proteinExistence type="inferred from homology"/>
<dbReference type="GO" id="GO:0030313">
    <property type="term" value="C:cell envelope"/>
    <property type="evidence" value="ECO:0007669"/>
    <property type="project" value="UniProtKB-SubCell"/>
</dbReference>
<evidence type="ECO:0000313" key="5">
    <source>
        <dbReference type="EMBL" id="KKL57817.1"/>
    </source>
</evidence>
<dbReference type="PANTHER" id="PTHR46847">
    <property type="entry name" value="D-ALLOSE-BINDING PERIPLASMIC PROTEIN-RELATED"/>
    <property type="match status" value="1"/>
</dbReference>
<dbReference type="InterPro" id="IPR025997">
    <property type="entry name" value="SBP_2_dom"/>
</dbReference>
<gene>
    <name evidence="5" type="ORF">LCGC14_2231630</name>
</gene>
<dbReference type="CDD" id="cd19966">
    <property type="entry name" value="PBP1_ABC_sugar_binding-like"/>
    <property type="match status" value="1"/>
</dbReference>
<protein>
    <recommendedName>
        <fullName evidence="4">Periplasmic binding protein domain-containing protein</fullName>
    </recommendedName>
</protein>
<comment type="subcellular location">
    <subcellularLocation>
        <location evidence="1">Cell envelope</location>
    </subcellularLocation>
</comment>
<reference evidence="5" key="1">
    <citation type="journal article" date="2015" name="Nature">
        <title>Complex archaea that bridge the gap between prokaryotes and eukaryotes.</title>
        <authorList>
            <person name="Spang A."/>
            <person name="Saw J.H."/>
            <person name="Jorgensen S.L."/>
            <person name="Zaremba-Niedzwiedzka K."/>
            <person name="Martijn J."/>
            <person name="Lind A.E."/>
            <person name="van Eijk R."/>
            <person name="Schleper C."/>
            <person name="Guy L."/>
            <person name="Ettema T.J."/>
        </authorList>
    </citation>
    <scope>NUCLEOTIDE SEQUENCE</scope>
</reference>